<name>A0AA87LMS4_BIFLL</name>
<dbReference type="AlphaFoldDB" id="A0AA87LMS4"/>
<proteinExistence type="predicted"/>
<dbReference type="Proteomes" id="UP000006410">
    <property type="component" value="Unassembled WGS sequence"/>
</dbReference>
<accession>A0AA87LMS4</accession>
<organism evidence="1 2">
    <name type="scientific">Bifidobacterium longum subsp. longum 1-6B</name>
    <dbReference type="NCBI Taxonomy" id="1161744"/>
    <lineage>
        <taxon>Bacteria</taxon>
        <taxon>Bacillati</taxon>
        <taxon>Actinomycetota</taxon>
        <taxon>Actinomycetes</taxon>
        <taxon>Bifidobacteriales</taxon>
        <taxon>Bifidobacteriaceae</taxon>
        <taxon>Bifidobacterium</taxon>
    </lineage>
</organism>
<protein>
    <submittedName>
        <fullName evidence="1">Uncharacterized protein</fullName>
    </submittedName>
</protein>
<dbReference type="EMBL" id="AJTF01000007">
    <property type="protein sequence ID" value="EIJ28694.1"/>
    <property type="molecule type" value="Genomic_DNA"/>
</dbReference>
<dbReference type="RefSeq" id="WP_007054994.1">
    <property type="nucleotide sequence ID" value="NZ_AJTF01000007.1"/>
</dbReference>
<comment type="caution">
    <text evidence="1">The sequence shown here is derived from an EMBL/GenBank/DDBJ whole genome shotgun (WGS) entry which is preliminary data.</text>
</comment>
<gene>
    <name evidence="1" type="ORF">HMPREF1313_1352</name>
</gene>
<evidence type="ECO:0000313" key="1">
    <source>
        <dbReference type="EMBL" id="EIJ28694.1"/>
    </source>
</evidence>
<evidence type="ECO:0000313" key="2">
    <source>
        <dbReference type="Proteomes" id="UP000006410"/>
    </source>
</evidence>
<sequence length="222" mass="24455">MSVERIIVETNDETCNNPVEYDWEFDPDGVFRMTGDGDMPAAFEESAAIVEAFNHVNMSIVNGERTPLKDGDHALLALLAAVLATLVPFVEGKDGDQVGFMMGDTSNGFNVNITSAEFLACCRSMWVGADVYRAFGRYLNFRWDTIREAWVENGSGLAFIGADGQVAYMLETAMSKGDGIRFDPMEGREDTVRLFRLLLETAKCADIPVRFTGGSGSFQQDE</sequence>
<reference evidence="1 2" key="1">
    <citation type="journal article" date="2013" name="Genome Announc.">
        <title>Draft Genome Sequences of Two Pairs of Human Intestinal Bifidobacterium longum subsp. longum Strains, 44B and 1-6B and 35B and 2-2B, Consecutively Isolated from Two Children after a 5-Year Time Period.</title>
        <authorList>
            <person name="Shkoporov A.N."/>
            <person name="Efimov B.A."/>
            <person name="Khokhlova E.V."/>
            <person name="Chaplin A.V."/>
            <person name="Kafarskaya L.I."/>
            <person name="Durkin A.S."/>
            <person name="McCorrison J."/>
            <person name="Torralba M."/>
            <person name="Gillis M."/>
            <person name="Sutton G."/>
            <person name="Weibel D.B."/>
            <person name="Nelson K.E."/>
            <person name="Smeianov V.V."/>
        </authorList>
    </citation>
    <scope>NUCLEOTIDE SEQUENCE [LARGE SCALE GENOMIC DNA]</scope>
    <source>
        <strain evidence="1 2">1-6B</strain>
    </source>
</reference>